<keyword evidence="1 5" id="KW-0699">rRNA-binding</keyword>
<evidence type="ECO:0000313" key="8">
    <source>
        <dbReference type="EMBL" id="HGT38047.1"/>
    </source>
</evidence>
<dbReference type="PANTHER" id="PTHR33284">
    <property type="entry name" value="RIBOSOMAL PROTEIN L25/GLN-TRNA SYNTHETASE, ANTI-CODON-BINDING DOMAIN-CONTAINING PROTEIN"/>
    <property type="match status" value="1"/>
</dbReference>
<dbReference type="GO" id="GO:0003735">
    <property type="term" value="F:structural constituent of ribosome"/>
    <property type="evidence" value="ECO:0007669"/>
    <property type="project" value="InterPro"/>
</dbReference>
<dbReference type="SUPFAM" id="SSF50715">
    <property type="entry name" value="Ribosomal protein L25-like"/>
    <property type="match status" value="1"/>
</dbReference>
<evidence type="ECO:0000259" key="7">
    <source>
        <dbReference type="Pfam" id="PF14693"/>
    </source>
</evidence>
<feature type="domain" description="Large ribosomal subunit protein bL25 L25" evidence="6">
    <location>
        <begin position="8"/>
        <end position="92"/>
    </location>
</feature>
<reference evidence="8" key="1">
    <citation type="journal article" date="2020" name="mSystems">
        <title>Genome- and Community-Level Interaction Insights into Carbon Utilization and Element Cycling Functions of Hydrothermarchaeota in Hydrothermal Sediment.</title>
        <authorList>
            <person name="Zhou Z."/>
            <person name="Liu Y."/>
            <person name="Xu W."/>
            <person name="Pan J."/>
            <person name="Luo Z.H."/>
            <person name="Li M."/>
        </authorList>
    </citation>
    <scope>NUCLEOTIDE SEQUENCE [LARGE SCALE GENOMIC DNA]</scope>
    <source>
        <strain evidence="8">SpSt-508</strain>
    </source>
</reference>
<proteinExistence type="inferred from homology"/>
<keyword evidence="4 5" id="KW-0687">Ribonucleoprotein</keyword>
<dbReference type="GO" id="GO:0006412">
    <property type="term" value="P:translation"/>
    <property type="evidence" value="ECO:0007669"/>
    <property type="project" value="UniProtKB-UniRule"/>
</dbReference>
<dbReference type="CDD" id="cd00495">
    <property type="entry name" value="Ribosomal_L25_TL5_CTC"/>
    <property type="match status" value="1"/>
</dbReference>
<dbReference type="InterPro" id="IPR020930">
    <property type="entry name" value="Ribosomal_uL5_bac-type"/>
</dbReference>
<dbReference type="Pfam" id="PF01386">
    <property type="entry name" value="Ribosomal_L25p"/>
    <property type="match status" value="1"/>
</dbReference>
<dbReference type="GO" id="GO:0022625">
    <property type="term" value="C:cytosolic large ribosomal subunit"/>
    <property type="evidence" value="ECO:0007669"/>
    <property type="project" value="TreeGrafter"/>
</dbReference>
<feature type="domain" description="Large ribosomal subunit protein bL25 beta" evidence="7">
    <location>
        <begin position="101"/>
        <end position="181"/>
    </location>
</feature>
<evidence type="ECO:0000256" key="2">
    <source>
        <dbReference type="ARBA" id="ARBA00022884"/>
    </source>
</evidence>
<dbReference type="Gene3D" id="2.170.120.20">
    <property type="entry name" value="Ribosomal protein L25, beta domain"/>
    <property type="match status" value="1"/>
</dbReference>
<dbReference type="EMBL" id="DSVQ01000005">
    <property type="protein sequence ID" value="HGT38047.1"/>
    <property type="molecule type" value="Genomic_DNA"/>
</dbReference>
<dbReference type="Gene3D" id="2.40.240.10">
    <property type="entry name" value="Ribosomal Protein L25, Chain P"/>
    <property type="match status" value="1"/>
</dbReference>
<dbReference type="NCBIfam" id="TIGR00731">
    <property type="entry name" value="bL25_bact_ctc"/>
    <property type="match status" value="1"/>
</dbReference>
<dbReference type="InterPro" id="IPR001021">
    <property type="entry name" value="Ribosomal_bL25_long"/>
</dbReference>
<comment type="function">
    <text evidence="5">This is one of the proteins that binds to the 5S RNA in the ribosome where it forms part of the central protuberance.</text>
</comment>
<keyword evidence="2 5" id="KW-0694">RNA-binding</keyword>
<dbReference type="AlphaFoldDB" id="A0A7C4QLE3"/>
<dbReference type="InterPro" id="IPR020057">
    <property type="entry name" value="Ribosomal_bL25_b-dom"/>
</dbReference>
<dbReference type="Pfam" id="PF14693">
    <property type="entry name" value="Ribosomal_TL5_C"/>
    <property type="match status" value="1"/>
</dbReference>
<gene>
    <name evidence="5" type="primary">rplY</name>
    <name evidence="5" type="synonym">ctc</name>
    <name evidence="8" type="ORF">ENS64_02080</name>
</gene>
<evidence type="ECO:0000259" key="6">
    <source>
        <dbReference type="Pfam" id="PF01386"/>
    </source>
</evidence>
<dbReference type="HAMAP" id="MF_01334">
    <property type="entry name" value="Ribosomal_bL25_CTC"/>
    <property type="match status" value="1"/>
</dbReference>
<dbReference type="GO" id="GO:0008097">
    <property type="term" value="F:5S rRNA binding"/>
    <property type="evidence" value="ECO:0007669"/>
    <property type="project" value="InterPro"/>
</dbReference>
<dbReference type="PANTHER" id="PTHR33284:SF1">
    <property type="entry name" value="RIBOSOMAL PROTEIN L25_GLN-TRNA SYNTHETASE, ANTI-CODON-BINDING DOMAIN-CONTAINING PROTEIN"/>
    <property type="match status" value="1"/>
</dbReference>
<organism evidence="8">
    <name type="scientific">Schlesneria paludicola</name>
    <dbReference type="NCBI Taxonomy" id="360056"/>
    <lineage>
        <taxon>Bacteria</taxon>
        <taxon>Pseudomonadati</taxon>
        <taxon>Planctomycetota</taxon>
        <taxon>Planctomycetia</taxon>
        <taxon>Planctomycetales</taxon>
        <taxon>Planctomycetaceae</taxon>
        <taxon>Schlesneria</taxon>
    </lineage>
</organism>
<dbReference type="InterPro" id="IPR029751">
    <property type="entry name" value="Ribosomal_L25_dom"/>
</dbReference>
<evidence type="ECO:0000256" key="3">
    <source>
        <dbReference type="ARBA" id="ARBA00022980"/>
    </source>
</evidence>
<evidence type="ECO:0000256" key="5">
    <source>
        <dbReference type="HAMAP-Rule" id="MF_01334"/>
    </source>
</evidence>
<protein>
    <recommendedName>
        <fullName evidence="5">Large ribosomal subunit protein bL25</fullName>
    </recommendedName>
    <alternativeName>
        <fullName evidence="5">General stress protein CTC</fullName>
    </alternativeName>
</protein>
<accession>A0A7C4QLE3</accession>
<dbReference type="InterPro" id="IPR037121">
    <property type="entry name" value="Ribosomal_bL25_C"/>
</dbReference>
<keyword evidence="3 5" id="KW-0689">Ribosomal protein</keyword>
<evidence type="ECO:0000256" key="1">
    <source>
        <dbReference type="ARBA" id="ARBA00022730"/>
    </source>
</evidence>
<comment type="caution">
    <text evidence="8">The sequence shown here is derived from an EMBL/GenBank/DDBJ whole genome shotgun (WGS) entry which is preliminary data.</text>
</comment>
<dbReference type="InterPro" id="IPR020056">
    <property type="entry name" value="Rbsml_bL25/Gln-tRNA_synth_N"/>
</dbReference>
<dbReference type="InterPro" id="IPR011035">
    <property type="entry name" value="Ribosomal_bL25/Gln-tRNA_synth"/>
</dbReference>
<name>A0A7C4QLE3_9PLAN</name>
<comment type="subunit">
    <text evidence="5">Part of the 50S ribosomal subunit; part of the 5S rRNA/L5/L18/L25 subcomplex. Contacts the 5S rRNA. Binds to the 5S rRNA independently of L5 and L18.</text>
</comment>
<sequence>MSTKEAKLVAELRSVRGTRACRRLRSAGLVPGNVYGHREDTQPIVVKSEVLLPLVKSGVRVVDLEVNGQHDKALVREVQWDPFGLRIEHFDLMRVDATERVTLHVPIVLKGTAPGALGGGILEQPLHSLTIDCLAYEIPDAIVAKVGTLEVGQAIHVRDLELPPNVHCHNPPDAIVVHIVEVKVKETLPGEAAAAGAAEPEVIGKKPAEAAAEKEPAKKK</sequence>
<comment type="similarity">
    <text evidence="5">Belongs to the bacterial ribosomal protein bL25 family. CTC subfamily.</text>
</comment>
<evidence type="ECO:0000256" key="4">
    <source>
        <dbReference type="ARBA" id="ARBA00023274"/>
    </source>
</evidence>